<organism evidence="3 4">
    <name type="scientific">Paenibacillus provencensis</name>
    <dbReference type="NCBI Taxonomy" id="441151"/>
    <lineage>
        <taxon>Bacteria</taxon>
        <taxon>Bacillati</taxon>
        <taxon>Bacillota</taxon>
        <taxon>Bacilli</taxon>
        <taxon>Bacillales</taxon>
        <taxon>Paenibacillaceae</taxon>
        <taxon>Paenibacillus</taxon>
    </lineage>
</organism>
<dbReference type="Pfam" id="PF01882">
    <property type="entry name" value="DUF58"/>
    <property type="match status" value="1"/>
</dbReference>
<evidence type="ECO:0000313" key="4">
    <source>
        <dbReference type="Proteomes" id="UP001597169"/>
    </source>
</evidence>
<dbReference type="PANTHER" id="PTHR34351:SF2">
    <property type="entry name" value="DUF58 DOMAIN-CONTAINING PROTEIN"/>
    <property type="match status" value="1"/>
</dbReference>
<reference evidence="4" key="1">
    <citation type="journal article" date="2019" name="Int. J. Syst. Evol. Microbiol.">
        <title>The Global Catalogue of Microorganisms (GCM) 10K type strain sequencing project: providing services to taxonomists for standard genome sequencing and annotation.</title>
        <authorList>
            <consortium name="The Broad Institute Genomics Platform"/>
            <consortium name="The Broad Institute Genome Sequencing Center for Infectious Disease"/>
            <person name="Wu L."/>
            <person name="Ma J."/>
        </authorList>
    </citation>
    <scope>NUCLEOTIDE SEQUENCE [LARGE SCALE GENOMIC DNA]</scope>
    <source>
        <strain evidence="4">CCUG 53519</strain>
    </source>
</reference>
<dbReference type="InterPro" id="IPR002881">
    <property type="entry name" value="DUF58"/>
</dbReference>
<evidence type="ECO:0000313" key="3">
    <source>
        <dbReference type="EMBL" id="MFD1130534.1"/>
    </source>
</evidence>
<gene>
    <name evidence="3" type="ORF">ACFQ3J_20510</name>
</gene>
<accession>A0ABW3PV43</accession>
<protein>
    <submittedName>
        <fullName evidence="3">DUF58 domain-containing protein</fullName>
    </submittedName>
</protein>
<dbReference type="EMBL" id="JBHTKX010000003">
    <property type="protein sequence ID" value="MFD1130534.1"/>
    <property type="molecule type" value="Genomic_DNA"/>
</dbReference>
<keyword evidence="1" id="KW-0812">Transmembrane</keyword>
<feature type="transmembrane region" description="Helical" evidence="1">
    <location>
        <begin position="31"/>
        <end position="50"/>
    </location>
</feature>
<name>A0ABW3PV43_9BACL</name>
<evidence type="ECO:0000259" key="2">
    <source>
        <dbReference type="Pfam" id="PF01882"/>
    </source>
</evidence>
<dbReference type="Proteomes" id="UP001597169">
    <property type="component" value="Unassembled WGS sequence"/>
</dbReference>
<dbReference type="RefSeq" id="WP_251583861.1">
    <property type="nucleotide sequence ID" value="NZ_JBHTKX010000003.1"/>
</dbReference>
<feature type="domain" description="DUF58" evidence="2">
    <location>
        <begin position="194"/>
        <end position="284"/>
    </location>
</feature>
<comment type="caution">
    <text evidence="3">The sequence shown here is derived from an EMBL/GenBank/DDBJ whole genome shotgun (WGS) entry which is preliminary data.</text>
</comment>
<evidence type="ECO:0000256" key="1">
    <source>
        <dbReference type="SAM" id="Phobius"/>
    </source>
</evidence>
<dbReference type="PANTHER" id="PTHR34351">
    <property type="entry name" value="SLR1927 PROTEIN-RELATED"/>
    <property type="match status" value="1"/>
</dbReference>
<proteinExistence type="predicted"/>
<keyword evidence="1" id="KW-1133">Transmembrane helix</keyword>
<sequence length="404" mass="45584">MWRTCRNWLFMVMLLAGLSLAYHIQGGGTLLFLLICCTAIACYGLIILGLKPRNIRIMRTLEAERVTAGDKVTVRIYLEADVPLLLRWLRIEEAASYSQLEHKQLIFTGRSRIYQYNYTIRAVHRGVYAFDTCKVIWGDVFGWFTGSCLIEAPCTLIVHPSLQSGSGHVRSGLTRTWEGQDSHSSYHQILLGTEVREYVQGDPLRHIHWKSTARSGKLQVRVPEEQSGGQVYLLLDNNINAYVCKRAEGGSQFSWDAYEKAVSTCADLLRSSYEKGRGAHLTVFNLDRAEGNNKSELQWTALPTTLVGQAKDFEQLDYLAALEPAGTWNDRGRELESQERGSRLSTPSFYGNLAQGSQIYMITGRSTELNKAICEHYSRQHIQVNLYEVIGNGDDRMNSRTGAV</sequence>
<keyword evidence="4" id="KW-1185">Reference proteome</keyword>
<keyword evidence="1" id="KW-0472">Membrane</keyword>